<reference evidence="11 12" key="1">
    <citation type="submission" date="2017-11" db="EMBL/GenBank/DDBJ databases">
        <title>Genomic Encyclopedia of Archaeal and Bacterial Type Strains, Phase II (KMG-II): From Individual Species to Whole Genera.</title>
        <authorList>
            <person name="Goeker M."/>
        </authorList>
    </citation>
    <scope>NUCLEOTIDE SEQUENCE [LARGE SCALE GENOMIC DNA]</scope>
    <source>
        <strain evidence="11 12">DSM 28175</strain>
    </source>
</reference>
<dbReference type="Pfam" id="PF02276">
    <property type="entry name" value="CytoC_RC"/>
    <property type="match status" value="1"/>
</dbReference>
<evidence type="ECO:0000256" key="2">
    <source>
        <dbReference type="ARBA" id="ARBA00015978"/>
    </source>
</evidence>
<dbReference type="InterPro" id="IPR036280">
    <property type="entry name" value="Multihaem_cyt_sf"/>
</dbReference>
<feature type="compositionally biased region" description="Pro residues" evidence="9">
    <location>
        <begin position="169"/>
        <end position="179"/>
    </location>
</feature>
<dbReference type="GO" id="GO:0009055">
    <property type="term" value="F:electron transfer activity"/>
    <property type="evidence" value="ECO:0007669"/>
    <property type="project" value="InterPro"/>
</dbReference>
<dbReference type="InterPro" id="IPR023119">
    <property type="entry name" value="Multihaem_cyt_PRC_cyt_su-like"/>
</dbReference>
<comment type="caution">
    <text evidence="11">The sequence shown here is derived from an EMBL/GenBank/DDBJ whole genome shotgun (WGS) entry which is preliminary data.</text>
</comment>
<dbReference type="GO" id="GO:0030077">
    <property type="term" value="C:plasma membrane light-harvesting complex"/>
    <property type="evidence" value="ECO:0007669"/>
    <property type="project" value="InterPro"/>
</dbReference>
<evidence type="ECO:0000256" key="10">
    <source>
        <dbReference type="SAM" id="SignalP"/>
    </source>
</evidence>
<dbReference type="GO" id="GO:0005506">
    <property type="term" value="F:iron ion binding"/>
    <property type="evidence" value="ECO:0007669"/>
    <property type="project" value="InterPro"/>
</dbReference>
<dbReference type="EMBL" id="PGFJ01000002">
    <property type="protein sequence ID" value="PJJ79904.1"/>
    <property type="molecule type" value="Genomic_DNA"/>
</dbReference>
<dbReference type="NCBIfam" id="NF033196">
    <property type="entry name" value="c_type_nonphoto"/>
    <property type="match status" value="1"/>
</dbReference>
<keyword evidence="7" id="KW-0249">Electron transport</keyword>
<evidence type="ECO:0000256" key="7">
    <source>
        <dbReference type="ARBA" id="ARBA00022982"/>
    </source>
</evidence>
<evidence type="ECO:0000256" key="3">
    <source>
        <dbReference type="ARBA" id="ARBA00022448"/>
    </source>
</evidence>
<evidence type="ECO:0000256" key="6">
    <source>
        <dbReference type="ARBA" id="ARBA00022723"/>
    </source>
</evidence>
<dbReference type="InterPro" id="IPR003158">
    <property type="entry name" value="Photosyn_RC_cyt_c-su"/>
</dbReference>
<evidence type="ECO:0000256" key="1">
    <source>
        <dbReference type="ARBA" id="ARBA00003196"/>
    </source>
</evidence>
<evidence type="ECO:0000256" key="5">
    <source>
        <dbReference type="ARBA" id="ARBA00022617"/>
    </source>
</evidence>
<dbReference type="GO" id="GO:0019684">
    <property type="term" value="P:photosynthesis, light reaction"/>
    <property type="evidence" value="ECO:0007669"/>
    <property type="project" value="InterPro"/>
</dbReference>
<keyword evidence="5" id="KW-0349">Heme</keyword>
<feature type="signal peptide" evidence="10">
    <location>
        <begin position="1"/>
        <end position="21"/>
    </location>
</feature>
<dbReference type="Gene3D" id="1.10.468.10">
    <property type="entry name" value="Photosynthetic Reaction Center, subunit C, domain 2"/>
    <property type="match status" value="1"/>
</dbReference>
<keyword evidence="6" id="KW-0479">Metal-binding</keyword>
<feature type="compositionally biased region" description="Low complexity" evidence="9">
    <location>
        <begin position="154"/>
        <end position="165"/>
    </location>
</feature>
<dbReference type="OrthoDB" id="951235at2"/>
<evidence type="ECO:0000313" key="12">
    <source>
        <dbReference type="Proteomes" id="UP000242687"/>
    </source>
</evidence>
<gene>
    <name evidence="11" type="ORF">CLV57_3043</name>
</gene>
<dbReference type="Proteomes" id="UP000242687">
    <property type="component" value="Unassembled WGS sequence"/>
</dbReference>
<evidence type="ECO:0000256" key="8">
    <source>
        <dbReference type="ARBA" id="ARBA00023004"/>
    </source>
</evidence>
<keyword evidence="3" id="KW-0813">Transport</keyword>
<protein>
    <recommendedName>
        <fullName evidence="2">Photosynthetic reaction center cytochrome c subunit</fullName>
    </recommendedName>
</protein>
<comment type="function">
    <text evidence="1">The reaction center of purple bacteria contains a tightly bound cytochrome molecule which re-reduces the photo oxidized primary electron donor.</text>
</comment>
<dbReference type="SUPFAM" id="SSF48695">
    <property type="entry name" value="Multiheme cytochromes"/>
    <property type="match status" value="1"/>
</dbReference>
<name>A0A2H9VNK6_9SPHI</name>
<dbReference type="AlphaFoldDB" id="A0A2H9VNK6"/>
<dbReference type="GO" id="GO:0020037">
    <property type="term" value="F:heme binding"/>
    <property type="evidence" value="ECO:0007669"/>
    <property type="project" value="InterPro"/>
</dbReference>
<evidence type="ECO:0000256" key="4">
    <source>
        <dbReference type="ARBA" id="ARBA00022531"/>
    </source>
</evidence>
<organism evidence="11 12">
    <name type="scientific">Mucilaginibacter auburnensis</name>
    <dbReference type="NCBI Taxonomy" id="1457233"/>
    <lineage>
        <taxon>Bacteria</taxon>
        <taxon>Pseudomonadati</taxon>
        <taxon>Bacteroidota</taxon>
        <taxon>Sphingobacteriia</taxon>
        <taxon>Sphingobacteriales</taxon>
        <taxon>Sphingobacteriaceae</taxon>
        <taxon>Mucilaginibacter</taxon>
    </lineage>
</organism>
<dbReference type="PRINTS" id="PR00239">
    <property type="entry name" value="RHODOPSNTAIL"/>
</dbReference>
<feature type="region of interest" description="Disordered" evidence="9">
    <location>
        <begin position="139"/>
        <end position="179"/>
    </location>
</feature>
<keyword evidence="4" id="KW-0602">Photosynthesis</keyword>
<keyword evidence="10" id="KW-0732">Signal</keyword>
<keyword evidence="8" id="KW-0408">Iron</keyword>
<proteinExistence type="predicted"/>
<sequence length="179" mass="19232">MHLNKKITVISALLLAVVVLASMTLQQPQRPADPPVTNLKVLPKKLTFRQVDHIMDDWSASLGVRCNFCHVRDNAANKWDYASDAKPEKEMARHMYKMMVSINKKYFKAGDKDSLGMVKLTSVNCNTCHNGKAKLELTIPKRQGFGPPPGGAPGARPQGAPPAGGAPAGAPPAGAPRQG</sequence>
<evidence type="ECO:0000313" key="11">
    <source>
        <dbReference type="EMBL" id="PJJ79904.1"/>
    </source>
</evidence>
<accession>A0A2H9VNK6</accession>
<feature type="chain" id="PRO_5014126355" description="Photosynthetic reaction center cytochrome c subunit" evidence="10">
    <location>
        <begin position="22"/>
        <end position="179"/>
    </location>
</feature>
<evidence type="ECO:0000256" key="9">
    <source>
        <dbReference type="SAM" id="MobiDB-lite"/>
    </source>
</evidence>
<keyword evidence="12" id="KW-1185">Reference proteome</keyword>